<keyword evidence="9" id="KW-1185">Reference proteome</keyword>
<dbReference type="Pfam" id="PF00441">
    <property type="entry name" value="Acyl-CoA_dh_1"/>
    <property type="match status" value="1"/>
</dbReference>
<dbReference type="Gene3D" id="1.20.140.10">
    <property type="entry name" value="Butyryl-CoA Dehydrogenase, subunit A, domain 3"/>
    <property type="match status" value="1"/>
</dbReference>
<dbReference type="PANTHER" id="PTHR43884:SF20">
    <property type="entry name" value="ACYL-COA DEHYDROGENASE FADE28"/>
    <property type="match status" value="1"/>
</dbReference>
<dbReference type="Pfam" id="PF02771">
    <property type="entry name" value="Acyl-CoA_dh_N"/>
    <property type="match status" value="1"/>
</dbReference>
<dbReference type="InterPro" id="IPR036250">
    <property type="entry name" value="AcylCo_DH-like_C"/>
</dbReference>
<reference evidence="9" key="1">
    <citation type="submission" date="2017-04" db="EMBL/GenBank/DDBJ databases">
        <authorList>
            <person name="Varghese N."/>
            <person name="Submissions S."/>
        </authorList>
    </citation>
    <scope>NUCLEOTIDE SEQUENCE [LARGE SCALE GENOMIC DNA]</scope>
    <source>
        <strain evidence="9">DSM 44073</strain>
    </source>
</reference>
<dbReference type="EMBL" id="FWYC01000007">
    <property type="protein sequence ID" value="SMC96114.1"/>
    <property type="molecule type" value="Genomic_DNA"/>
</dbReference>
<dbReference type="eggNOG" id="COG1960">
    <property type="taxonomic scope" value="Bacteria"/>
</dbReference>
<dbReference type="PANTHER" id="PTHR43884">
    <property type="entry name" value="ACYL-COA DEHYDROGENASE"/>
    <property type="match status" value="1"/>
</dbReference>
<evidence type="ECO:0000256" key="3">
    <source>
        <dbReference type="ARBA" id="ARBA00022630"/>
    </source>
</evidence>
<evidence type="ECO:0000256" key="4">
    <source>
        <dbReference type="ARBA" id="ARBA00022827"/>
    </source>
</evidence>
<dbReference type="InterPro" id="IPR009075">
    <property type="entry name" value="AcylCo_DH/oxidase_C"/>
</dbReference>
<evidence type="ECO:0000256" key="1">
    <source>
        <dbReference type="ARBA" id="ARBA00001974"/>
    </source>
</evidence>
<sequence length="344" mass="36336">MSNVTTMRDTEQREMRRTVAGFLDKHSDVRAAIHSESGFDPALWRRVTGELGLTALLVPERCGGMGLDFTDASVVLEEFGRRLVPGPLLTTLVAAAVLETCRTPEADRLLTRIAADGTSVSIATHPVAADRDHLTGVLDHVIHGVDTDVLLVVTEDRRLYAVDAPTGHRRTALDHTRTLATVVLDRTPGTLLGAGQPVVDLLTDLVLTALAAESAAAATTCLDLTVEYLKIRTQFGKPLGTFQALKHRCADLAVAVAGATSTAWYAVRAAAAGSAELNVVAPLAKAVCADALMAVAAESVQLHGGIGFTFEHDAHLYLKRGKANQLLFGSGAELRARVAALAGL</sequence>
<dbReference type="OrthoDB" id="3663644at2"/>
<dbReference type="GO" id="GO:0050660">
    <property type="term" value="F:flavin adenine dinucleotide binding"/>
    <property type="evidence" value="ECO:0007669"/>
    <property type="project" value="InterPro"/>
</dbReference>
<gene>
    <name evidence="8" type="ORF">SAMN05660733_02959</name>
</gene>
<keyword evidence="5" id="KW-0560">Oxidoreductase</keyword>
<dbReference type="GO" id="GO:0003995">
    <property type="term" value="F:acyl-CoA dehydrogenase activity"/>
    <property type="evidence" value="ECO:0007669"/>
    <property type="project" value="TreeGrafter"/>
</dbReference>
<organism evidence="8 9">
    <name type="scientific">Lentzea albidocapillata</name>
    <dbReference type="NCBI Taxonomy" id="40571"/>
    <lineage>
        <taxon>Bacteria</taxon>
        <taxon>Bacillati</taxon>
        <taxon>Actinomycetota</taxon>
        <taxon>Actinomycetes</taxon>
        <taxon>Pseudonocardiales</taxon>
        <taxon>Pseudonocardiaceae</taxon>
        <taxon>Lentzea</taxon>
    </lineage>
</organism>
<dbReference type="AlphaFoldDB" id="A0A1W2DFQ0"/>
<dbReference type="STRING" id="40571.SAMN05660733_02959"/>
<feature type="domain" description="Acyl-CoA dehydrogenase/oxidase N-terminal" evidence="7">
    <location>
        <begin position="10"/>
        <end position="100"/>
    </location>
</feature>
<dbReference type="Proteomes" id="UP000192840">
    <property type="component" value="Unassembled WGS sequence"/>
</dbReference>
<evidence type="ECO:0000259" key="7">
    <source>
        <dbReference type="Pfam" id="PF02771"/>
    </source>
</evidence>
<evidence type="ECO:0000256" key="5">
    <source>
        <dbReference type="ARBA" id="ARBA00023002"/>
    </source>
</evidence>
<dbReference type="SUPFAM" id="SSF56645">
    <property type="entry name" value="Acyl-CoA dehydrogenase NM domain-like"/>
    <property type="match status" value="1"/>
</dbReference>
<name>A0A1W2DFQ0_9PSEU</name>
<keyword evidence="4" id="KW-0274">FAD</keyword>
<dbReference type="InterPro" id="IPR013786">
    <property type="entry name" value="AcylCoA_DH/ox_N"/>
</dbReference>
<proteinExistence type="inferred from homology"/>
<evidence type="ECO:0000256" key="2">
    <source>
        <dbReference type="ARBA" id="ARBA00009347"/>
    </source>
</evidence>
<dbReference type="Gene3D" id="1.10.540.10">
    <property type="entry name" value="Acyl-CoA dehydrogenase/oxidase, N-terminal domain"/>
    <property type="match status" value="1"/>
</dbReference>
<comment type="cofactor">
    <cofactor evidence="1">
        <name>FAD</name>
        <dbReference type="ChEBI" id="CHEBI:57692"/>
    </cofactor>
</comment>
<keyword evidence="3" id="KW-0285">Flavoprotein</keyword>
<evidence type="ECO:0000313" key="8">
    <source>
        <dbReference type="EMBL" id="SMC96114.1"/>
    </source>
</evidence>
<protein>
    <submittedName>
        <fullName evidence="8">Acyl-CoA dehydrogenase</fullName>
    </submittedName>
</protein>
<evidence type="ECO:0000259" key="6">
    <source>
        <dbReference type="Pfam" id="PF00441"/>
    </source>
</evidence>
<accession>A0A1W2DFQ0</accession>
<feature type="domain" description="Acyl-CoA dehydrogenase/oxidase C-terminal" evidence="6">
    <location>
        <begin position="209"/>
        <end position="339"/>
    </location>
</feature>
<dbReference type="RefSeq" id="WP_030477388.1">
    <property type="nucleotide sequence ID" value="NZ_FWYC01000007.1"/>
</dbReference>
<evidence type="ECO:0000313" key="9">
    <source>
        <dbReference type="Proteomes" id="UP000192840"/>
    </source>
</evidence>
<dbReference type="SUPFAM" id="SSF47203">
    <property type="entry name" value="Acyl-CoA dehydrogenase C-terminal domain-like"/>
    <property type="match status" value="1"/>
</dbReference>
<comment type="similarity">
    <text evidence="2">Belongs to the acyl-CoA dehydrogenase family.</text>
</comment>
<dbReference type="InterPro" id="IPR037069">
    <property type="entry name" value="AcylCoA_DH/ox_N_sf"/>
</dbReference>
<dbReference type="InterPro" id="IPR009100">
    <property type="entry name" value="AcylCoA_DH/oxidase_NM_dom_sf"/>
</dbReference>